<sequence length="160" mass="18378">MFRNLNDFIQNWELEAASTQRVLDNLSEESLSQKVAENHRSLGELAWHLVEAVPHMMTSIGLNVEHAERQNNEDLSVEEISDGYRQMTKGFQNAVKEEWNDEKMTSMVDFFGQKLPLGAVLLVLLQHQTHHRGQMTVLMRQAGLTVPGLYGPSQEEWEQM</sequence>
<dbReference type="Pfam" id="PF05163">
    <property type="entry name" value="DinB"/>
    <property type="match status" value="1"/>
</dbReference>
<accession>A0ABW5RV32</accession>
<keyword evidence="4" id="KW-1185">Reference proteome</keyword>
<evidence type="ECO:0000256" key="2">
    <source>
        <dbReference type="ARBA" id="ARBA00022723"/>
    </source>
</evidence>
<dbReference type="EMBL" id="JBHUMF010000031">
    <property type="protein sequence ID" value="MFD2682206.1"/>
    <property type="molecule type" value="Genomic_DNA"/>
</dbReference>
<dbReference type="SUPFAM" id="SSF109854">
    <property type="entry name" value="DinB/YfiT-like putative metalloenzymes"/>
    <property type="match status" value="1"/>
</dbReference>
<dbReference type="Proteomes" id="UP001597506">
    <property type="component" value="Unassembled WGS sequence"/>
</dbReference>
<keyword evidence="2" id="KW-0479">Metal-binding</keyword>
<dbReference type="Gene3D" id="1.20.120.450">
    <property type="entry name" value="dinb family like domain"/>
    <property type="match status" value="1"/>
</dbReference>
<dbReference type="RefSeq" id="WP_377936908.1">
    <property type="nucleotide sequence ID" value="NZ_JBHUMF010000031.1"/>
</dbReference>
<reference evidence="4" key="1">
    <citation type="journal article" date="2019" name="Int. J. Syst. Evol. Microbiol.">
        <title>The Global Catalogue of Microorganisms (GCM) 10K type strain sequencing project: providing services to taxonomists for standard genome sequencing and annotation.</title>
        <authorList>
            <consortium name="The Broad Institute Genomics Platform"/>
            <consortium name="The Broad Institute Genome Sequencing Center for Infectious Disease"/>
            <person name="Wu L."/>
            <person name="Ma J."/>
        </authorList>
    </citation>
    <scope>NUCLEOTIDE SEQUENCE [LARGE SCALE GENOMIC DNA]</scope>
    <source>
        <strain evidence="4">KCTC 3913</strain>
    </source>
</reference>
<dbReference type="InterPro" id="IPR007837">
    <property type="entry name" value="DinB"/>
</dbReference>
<comment type="caution">
    <text evidence="3">The sequence shown here is derived from an EMBL/GenBank/DDBJ whole genome shotgun (WGS) entry which is preliminary data.</text>
</comment>
<protein>
    <submittedName>
        <fullName evidence="3">DinB family protein</fullName>
    </submittedName>
</protein>
<evidence type="ECO:0000256" key="1">
    <source>
        <dbReference type="ARBA" id="ARBA00008635"/>
    </source>
</evidence>
<dbReference type="InterPro" id="IPR034660">
    <property type="entry name" value="DinB/YfiT-like"/>
</dbReference>
<evidence type="ECO:0000313" key="4">
    <source>
        <dbReference type="Proteomes" id="UP001597506"/>
    </source>
</evidence>
<name>A0ABW5RV32_9BACI</name>
<gene>
    <name evidence="3" type="ORF">ACFSUL_15815</name>
</gene>
<evidence type="ECO:0000313" key="3">
    <source>
        <dbReference type="EMBL" id="MFD2682206.1"/>
    </source>
</evidence>
<organism evidence="3 4">
    <name type="scientific">Bacillus seohaeanensis</name>
    <dbReference type="NCBI Taxonomy" id="284580"/>
    <lineage>
        <taxon>Bacteria</taxon>
        <taxon>Bacillati</taxon>
        <taxon>Bacillota</taxon>
        <taxon>Bacilli</taxon>
        <taxon>Bacillales</taxon>
        <taxon>Bacillaceae</taxon>
        <taxon>Bacillus</taxon>
    </lineage>
</organism>
<proteinExistence type="inferred from homology"/>
<comment type="similarity">
    <text evidence="1">Belongs to the DinB family.</text>
</comment>